<feature type="non-terminal residue" evidence="3">
    <location>
        <position position="2989"/>
    </location>
</feature>
<reference evidence="3 4" key="1">
    <citation type="submission" date="2015-04" db="EMBL/GenBank/DDBJ databases">
        <title>Whole genome shotgun sequence of Flavihumibacter petaseus NBRC 106054.</title>
        <authorList>
            <person name="Miyazawa S."/>
            <person name="Hosoyama A."/>
            <person name="Hashimoto M."/>
            <person name="Noguchi M."/>
            <person name="Tsuchikane K."/>
            <person name="Ohji S."/>
            <person name="Yamazoe A."/>
            <person name="Ichikawa N."/>
            <person name="Kimura A."/>
            <person name="Fujita N."/>
        </authorList>
    </citation>
    <scope>NUCLEOTIDE SEQUENCE [LARGE SCALE GENOMIC DNA]</scope>
    <source>
        <strain evidence="3 4">NBRC 106054</strain>
    </source>
</reference>
<evidence type="ECO:0000256" key="1">
    <source>
        <dbReference type="SAM" id="MobiDB-lite"/>
    </source>
</evidence>
<dbReference type="Pfam" id="PF13573">
    <property type="entry name" value="SprB"/>
    <property type="match status" value="5"/>
</dbReference>
<accession>A0A0E9N734</accession>
<feature type="region of interest" description="Disordered" evidence="1">
    <location>
        <begin position="221"/>
        <end position="288"/>
    </location>
</feature>
<name>A0A0E9N734_9BACT</name>
<dbReference type="PROSITE" id="PS51484">
    <property type="entry name" value="G8"/>
    <property type="match status" value="1"/>
</dbReference>
<evidence type="ECO:0000259" key="2">
    <source>
        <dbReference type="PROSITE" id="PS51484"/>
    </source>
</evidence>
<dbReference type="InterPro" id="IPR019316">
    <property type="entry name" value="G8_domain"/>
</dbReference>
<dbReference type="Proteomes" id="UP000033121">
    <property type="component" value="Unassembled WGS sequence"/>
</dbReference>
<protein>
    <recommendedName>
        <fullName evidence="2">G8 domain-containing protein</fullName>
    </recommendedName>
</protein>
<comment type="caution">
    <text evidence="3">The sequence shown here is derived from an EMBL/GenBank/DDBJ whole genome shotgun (WGS) entry which is preliminary data.</text>
</comment>
<dbReference type="InterPro" id="IPR049304">
    <property type="entry name" value="Gly_rich_dom"/>
</dbReference>
<organism evidence="3 4">
    <name type="scientific">Flavihumibacter petaseus NBRC 106054</name>
    <dbReference type="NCBI Taxonomy" id="1220578"/>
    <lineage>
        <taxon>Bacteria</taxon>
        <taxon>Pseudomonadati</taxon>
        <taxon>Bacteroidota</taxon>
        <taxon>Chitinophagia</taxon>
        <taxon>Chitinophagales</taxon>
        <taxon>Chitinophagaceae</taxon>
        <taxon>Flavihumibacter</taxon>
    </lineage>
</organism>
<evidence type="ECO:0000313" key="4">
    <source>
        <dbReference type="Proteomes" id="UP000033121"/>
    </source>
</evidence>
<keyword evidence="4" id="KW-1185">Reference proteome</keyword>
<dbReference type="Pfam" id="PF21722">
    <property type="entry name" value="Gly_rich_2"/>
    <property type="match status" value="1"/>
</dbReference>
<gene>
    <name evidence="3" type="ORF">FPE01S_07_00010</name>
</gene>
<sequence>MKTSTQNLANFSAKQGLPRKAFGVSAYTLNPLTGKPSIMKTVVQKWSAVGIVLLLLQALCVPEAFAQVTTQTYNWTGSAQTFVVPAGVTSVQVELWGGGGAGGGTSANQNKYAGGGGGGAYFRATSVVVTPGSSITVTVGRGGQGVLNANGPAGEASTFASASPVTANGGGGGGGALNTNNTAQAGSAGAAATGTFNGGAGIAGSTSNTYSGGGGGGAGNNGNGSAGNQDAGGNGGGGTVGGAAGGDGLTQGAGNGGDVTGLAGGGGGGRGNGSNNATRRGGNGGNGRVIVTYTLPPYTSTKTGNWNDPTVWDANAVPVAGSTVIIAATHTVTANVSSAALATVTVNGTLDLTSNTVNGNNTSTFTVSGSGTLKVGAANFPSNYTSVVLGAGSTVEYNGTAQTVNPRAYSNLTLSGSGIKTLTSISSVTGTLTLGGTATATTAANLAVGQNLVIGDGTTLTIGGFTFSVGGTTTIGGGTSGTLVFGSTTGTKTFTGAVTLLNGASWTNSSTTSTTLSNGLSNAGTFVAGSGALTLNGSVTNTGTFNTSFITTAPVPAGITWGGTFIYSALSGSQVIMGGTTTYNNLQLLNTSGSNTANGNISVAGALTTTAGGTFVLGNNLLTGTLSSITSNGTITTTNTTSLPIPAGKTWGGTVSYIAPGGTQTIVAGTYNNLRLDHSGSTSTAGGDLTVNGTLTQSSSTATFDLSTFALSGSLTAISNSGTIKTQNTSNTPLPSGKNWLGAVEFYGSGSQTIPQGTYESIILSNTAGATLTGSSTVSNGLSLSSKLHLVNADLSLGFSGAVIGAGASQYIVTDGTGQLKRSVGTSFVTFPVGNSAYNPITFKNSSLPSDTYGIRVEDGAVPNAASSALTVNRIWRITEATPGGSQLVVDPVQFNDLETSANFSTGTDLIGLYTGSTWIKVNATYNNVAPYTFSATNPLVSADLTSGGQYIAIGKDYGFVAAPNKFTVTVNNPTTVTSGAPFSVTVTAYNNFNELSNVNETTSFTLSNTGGGSMGGTVIGSIPAGLNSVVVNNVILTELGTGVTITATDNPGEDEIPNAGTSTAFNVIASSGSDLAAQGGEAGDIDYKTKLGTITQASDGFKVWSFDIRDGGASLNDPDNLSTILSSLTIVAGANNTVASWSNTIEHVALFDGSTKIADGTVTGQQIDFTAISNAVAADGAAKTLDLYITFKTTVNDGERFQFAIGNANATASAAGSLFNPSFATTSSSLSSNNNTIQVYASEIKFSAASQTLSDVEIGETQPVEVIAVDIYNNLDKQFTSSVTLNATGGTFINPQVVSAVQGVATFHPAFSAQSLSVTLTATTTGLANNTSPVSDNFAVNGFAGDVNDKFRTNQTGNWTDPGIWEQSHDGTNWVPAVTYPTATTSSSILLYAAGFSADVTIDGFANIEIDQTTITGSGSILHVPDVLSGSLTVVNGTGVDLKIENGGVLKVESFGEFENRGEIVTDGTSNLTVSSAATYRHNQLGGTIPAAFWTPNDVTPGLLEITGITSMPTWPASTFGDVRITGLAGSVTTTNNLSLGGNLEIIALGGSNTFALSGTLVVGKKVTIGGVVTLPSFALNSGQELKVNAGANLRDDGTISGSGFATILGTFSTANTNGFNGGAATAFSIPNGSISLGASSVVDYVSASGQTITPFNYINLSNSGNGARTLSGTGTIGVSNIFTAGSGAYTSTGSTVDFNGSGAQNIPALTNGYGGLTVSNSGTKSLTAITTVNGTLTINASANLDVTSNNYGLTIGGNFVNNNGSGGFIAQGGTVTFNAAAGTQTLNNGGASFNNILHNTAGTLQVTGTALVVNGTLTNGTGNFDANTQAVSVTGVTTVNSGNYLASTGTQTFTGGLTVAGGTFTGSTGTVAAGNVTQSGGTLIAPSGTFTVNGNWSRTNGTFTAGGNTVTFISTGTQTISTSQSFANVLHNSAGTVQLSANMTTTGTFQNTAGTFNANTSTHTVTGLATVSGGNYAAGSNTQTFNGGLTISGGTFTGNTGNLTVTNLTMSSGALTAPSGTFSLSGNWVNNGGVFTPGTNTITFAGTGSQSIGGSQPTTFNNITLNNTGTGVSADINTTATAITFSNASTNTNTLTVSNGVTLTANSITVQSDLGTTRSVTAVLTGAGTVNTGALTLGQTGAASGNNTRTTTLTSSVATINITGNLTVNANTSGGGGSINHGTFNFSTGSITVGGSLVLNATSSGNSTALFTMATGSQNGTLFLGGATPVTVSGVNTNTFTANGSAATVNYNRSGDQQIFATTYFNLILSGSGNKTTAANITANGQLNVNAGVALVPAAANTVGGSGTLTGAGTVLVTRTAATPDFLSQYTITTKTLTGLTVDYNATGAQTVNALNYNNLRISGARTTNSVTLANGGTIGIAGTFTTPATFTSGSYIVTNNTVNFNGTSVQDIPSLAPGAFNNLTLTNAAGATISTNVSINGVLNFASGKITTGANSLVLGGLASVTNAGPGKYVFGNLRRIYNTGSNVSKTFDVGDATNYTPATVSFASVTSQGGLTIHTTGGDHPQIATSTFDPNKTVSRYWTLDNSSGGVGFTTFDATFTWVPGDVDAGVTPAFVYGSKYSGSSWQNLSMGIRNGSSAQVLGLTSMSDFQFGDCSAPQFGATTVNDVTCNGGNDGSLTLVTTGGVGPFTYVWSSAVAGFTNPGTANLSNLKAGDYVIQVTALGGCSNSTTYTVHEPVALTAAASGDNITCFNAANGKITVSSPAGGSGEYEFRINGGTWQEGLVFSNLAPNTYTIDVRDKNNPACIVTLPGTVTIGQPAVLSASAAGDDVTCYNAANGSITVSSPAGGSGEYEFRINGGTWQEGLVFSNLAPDTYTIDIRDKNVPTCIVTLPGTVTIDQPAVLSAAAAGDDVTCYNAANGKITISSPTGGSGEFEFRINGGTWQEGLVFSNLAPDTYNIDIRDKNNPACIITLPGTVTIDQPAVLSASAAGDDVTCFNAANGKITVSSPTGGSGEYEFRLNGGT</sequence>
<dbReference type="EMBL" id="BBWV01000007">
    <property type="protein sequence ID" value="GAO45613.1"/>
    <property type="molecule type" value="Genomic_DNA"/>
</dbReference>
<proteinExistence type="predicted"/>
<evidence type="ECO:0000313" key="3">
    <source>
        <dbReference type="EMBL" id="GAO45613.1"/>
    </source>
</evidence>
<feature type="domain" description="G8" evidence="2">
    <location>
        <begin position="310"/>
        <end position="448"/>
    </location>
</feature>
<dbReference type="Pfam" id="PF10162">
    <property type="entry name" value="G8"/>
    <property type="match status" value="1"/>
</dbReference>
<dbReference type="STRING" id="1220578.FPE01S_07_00010"/>
<feature type="compositionally biased region" description="Gly residues" evidence="1">
    <location>
        <begin position="221"/>
        <end position="272"/>
    </location>
</feature>
<dbReference type="InterPro" id="IPR025667">
    <property type="entry name" value="SprB_repeat"/>
</dbReference>